<gene>
    <name evidence="1" type="ORF">V2E24_00240</name>
</gene>
<proteinExistence type="predicted"/>
<sequence>MLTNSKISSLKSLLTFNKHKPFSSNSTYLHLNKEIFESADTEIIKEYLKKIMTFQQILIDNKIVLVFPNLAQILNFTYSDKISEIKNKKEIIFNIKNFSKILRNSGIKIYFSIDIYQIFSLEKFIQRIKDFNQNNLVNENFWNDYTHKKGYNISDFIKTKELNLSLDTKGQNPFKRALGFVCDFYKSSFVAEGIFIENIQNYLFQEQKNNFEEKIIQINDSFKFVQRNLKIKFVAFNKFYANSQINQKMFKLSFFNDFIYDLQIHDFNSSSKLIFEFLAELNKMNVSFNYNNSLDVMFFQNFHKSNFYFVEIIKSYVALNCLLSKSSDLSMIFNISSFSPDTQECLFEDFSLKKDIIQKRINIEQIFFDVISQIKKIILESDLSVSEQISVNYYNKYNLNFFKLKTETAKEYLIIFNSSKSLKRLNIDSQFNLLYSTNNTNNTNVVRPFELKLLIAK</sequence>
<comment type="caution">
    <text evidence="1">The sequence shown here is derived from an EMBL/GenBank/DDBJ whole genome shotgun (WGS) entry which is preliminary data.</text>
</comment>
<evidence type="ECO:0000313" key="2">
    <source>
        <dbReference type="Proteomes" id="UP001344817"/>
    </source>
</evidence>
<evidence type="ECO:0000313" key="1">
    <source>
        <dbReference type="EMBL" id="MEE3928006.1"/>
    </source>
</evidence>
<dbReference type="Proteomes" id="UP001344817">
    <property type="component" value="Unassembled WGS sequence"/>
</dbReference>
<dbReference type="EMBL" id="JAZDWZ010000001">
    <property type="protein sequence ID" value="MEE3928006.1"/>
    <property type="molecule type" value="Genomic_DNA"/>
</dbReference>
<protein>
    <submittedName>
        <fullName evidence="1">Uncharacterized protein</fullName>
    </submittedName>
</protein>
<name>A0ABU7MLT6_9BACT</name>
<dbReference type="RefSeq" id="WP_330500421.1">
    <property type="nucleotide sequence ID" value="NZ_JAZDWZ010000001.1"/>
</dbReference>
<organism evidence="1 2">
    <name type="scientific">Mycoplasmopsis ciconiae</name>
    <dbReference type="NCBI Taxonomy" id="561067"/>
    <lineage>
        <taxon>Bacteria</taxon>
        <taxon>Bacillati</taxon>
        <taxon>Mycoplasmatota</taxon>
        <taxon>Mycoplasmoidales</taxon>
        <taxon>Metamycoplasmataceae</taxon>
        <taxon>Mycoplasmopsis</taxon>
    </lineage>
</organism>
<reference evidence="1" key="1">
    <citation type="submission" date="2024-01" db="EMBL/GenBank/DDBJ databases">
        <title>Genome sequence of Mycoplasma ciconiae type strain DSM 25251.</title>
        <authorList>
            <person name="Spergser J."/>
        </authorList>
    </citation>
    <scope>NUCLEOTIDE SEQUENCE [LARGE SCALE GENOMIC DNA]</scope>
    <source>
        <strain evidence="1">DSM 25251</strain>
    </source>
</reference>
<keyword evidence="2" id="KW-1185">Reference proteome</keyword>
<accession>A0ABU7MLT6</accession>